<protein>
    <submittedName>
        <fullName evidence="2">Uncharacterized protein</fullName>
    </submittedName>
</protein>
<reference evidence="2 3" key="1">
    <citation type="journal article" date="2024" name="Plant Biotechnol. J.">
        <title>Dendrobium thyrsiflorum genome and its molecular insights into genes involved in important horticultural traits.</title>
        <authorList>
            <person name="Chen B."/>
            <person name="Wang J.Y."/>
            <person name="Zheng P.J."/>
            <person name="Li K.L."/>
            <person name="Liang Y.M."/>
            <person name="Chen X.F."/>
            <person name="Zhang C."/>
            <person name="Zhao X."/>
            <person name="He X."/>
            <person name="Zhang G.Q."/>
            <person name="Liu Z.J."/>
            <person name="Xu Q."/>
        </authorList>
    </citation>
    <scope>NUCLEOTIDE SEQUENCE [LARGE SCALE GENOMIC DNA]</scope>
    <source>
        <strain evidence="2">GZMU011</strain>
    </source>
</reference>
<evidence type="ECO:0000313" key="3">
    <source>
        <dbReference type="Proteomes" id="UP001552299"/>
    </source>
</evidence>
<dbReference type="EMBL" id="JANQDX010000006">
    <property type="protein sequence ID" value="KAL0923429.1"/>
    <property type="molecule type" value="Genomic_DNA"/>
</dbReference>
<name>A0ABD0VEG7_DENTH</name>
<dbReference type="AlphaFoldDB" id="A0ABD0VEG7"/>
<keyword evidence="3" id="KW-1185">Reference proteome</keyword>
<feature type="compositionally biased region" description="Basic and acidic residues" evidence="1">
    <location>
        <begin position="65"/>
        <end position="92"/>
    </location>
</feature>
<accession>A0ABD0VEG7</accession>
<evidence type="ECO:0000256" key="1">
    <source>
        <dbReference type="SAM" id="MobiDB-lite"/>
    </source>
</evidence>
<proteinExistence type="predicted"/>
<dbReference type="Proteomes" id="UP001552299">
    <property type="component" value="Unassembled WGS sequence"/>
</dbReference>
<comment type="caution">
    <text evidence="2">The sequence shown here is derived from an EMBL/GenBank/DDBJ whole genome shotgun (WGS) entry which is preliminary data.</text>
</comment>
<organism evidence="2 3">
    <name type="scientific">Dendrobium thyrsiflorum</name>
    <name type="common">Pinecone-like raceme dendrobium</name>
    <name type="synonym">Orchid</name>
    <dbReference type="NCBI Taxonomy" id="117978"/>
    <lineage>
        <taxon>Eukaryota</taxon>
        <taxon>Viridiplantae</taxon>
        <taxon>Streptophyta</taxon>
        <taxon>Embryophyta</taxon>
        <taxon>Tracheophyta</taxon>
        <taxon>Spermatophyta</taxon>
        <taxon>Magnoliopsida</taxon>
        <taxon>Liliopsida</taxon>
        <taxon>Asparagales</taxon>
        <taxon>Orchidaceae</taxon>
        <taxon>Epidendroideae</taxon>
        <taxon>Malaxideae</taxon>
        <taxon>Dendrobiinae</taxon>
        <taxon>Dendrobium</taxon>
    </lineage>
</organism>
<evidence type="ECO:0000313" key="2">
    <source>
        <dbReference type="EMBL" id="KAL0923429.1"/>
    </source>
</evidence>
<gene>
    <name evidence="2" type="ORF">M5K25_007485</name>
</gene>
<feature type="region of interest" description="Disordered" evidence="1">
    <location>
        <begin position="1"/>
        <end position="92"/>
    </location>
</feature>
<sequence>MSSNQGPEALDEGTLNPRNQERDQISVLPPCSSSIDHRWSFAEPPSDHHLTPNFSGPSTDVVPSPDHHLRPEVTPDHHLRPEVAPDHHLTPRVIPDHHLRPVILLDHHLRPEVNSLEFHVVSSNVE</sequence>
<feature type="compositionally biased region" description="Basic and acidic residues" evidence="1">
    <location>
        <begin position="35"/>
        <end position="50"/>
    </location>
</feature>